<dbReference type="InterPro" id="IPR012675">
    <property type="entry name" value="Beta-grasp_dom_sf"/>
</dbReference>
<evidence type="ECO:0000313" key="3">
    <source>
        <dbReference type="Proteomes" id="UP001430953"/>
    </source>
</evidence>
<dbReference type="InterPro" id="IPR044672">
    <property type="entry name" value="MOCS2A"/>
</dbReference>
<dbReference type="PANTHER" id="PTHR33359">
    <property type="entry name" value="MOLYBDOPTERIN SYNTHASE SULFUR CARRIER SUBUNIT"/>
    <property type="match status" value="1"/>
</dbReference>
<dbReference type="InterPro" id="IPR003749">
    <property type="entry name" value="ThiS/MoaD-like"/>
</dbReference>
<keyword evidence="3" id="KW-1185">Reference proteome</keyword>
<keyword evidence="1" id="KW-0547">Nucleotide-binding</keyword>
<accession>A0AAW2FGT6</accession>
<dbReference type="EMBL" id="JADYXP020000011">
    <property type="protein sequence ID" value="KAL0114440.1"/>
    <property type="molecule type" value="Genomic_DNA"/>
</dbReference>
<dbReference type="Pfam" id="PF02597">
    <property type="entry name" value="ThiS"/>
    <property type="match status" value="1"/>
</dbReference>
<evidence type="ECO:0000313" key="2">
    <source>
        <dbReference type="EMBL" id="KAL0114440.1"/>
    </source>
</evidence>
<evidence type="ECO:0008006" key="4">
    <source>
        <dbReference type="Google" id="ProtNLM"/>
    </source>
</evidence>
<dbReference type="GO" id="GO:0000166">
    <property type="term" value="F:nucleotide binding"/>
    <property type="evidence" value="ECO:0007669"/>
    <property type="project" value="UniProtKB-KW"/>
</dbReference>
<evidence type="ECO:0000256" key="1">
    <source>
        <dbReference type="ARBA" id="ARBA00022741"/>
    </source>
</evidence>
<dbReference type="PANTHER" id="PTHR33359:SF1">
    <property type="entry name" value="MOLYBDOPTERIN SYNTHASE SULFUR CARRIER SUBUNIT"/>
    <property type="match status" value="1"/>
</dbReference>
<dbReference type="SUPFAM" id="SSF54285">
    <property type="entry name" value="MoaD/ThiS"/>
    <property type="match status" value="1"/>
</dbReference>
<comment type="caution">
    <text evidence="2">The sequence shown here is derived from an EMBL/GenBank/DDBJ whole genome shotgun (WGS) entry which is preliminary data.</text>
</comment>
<dbReference type="Proteomes" id="UP001430953">
    <property type="component" value="Unassembled WGS sequence"/>
</dbReference>
<dbReference type="Gene3D" id="3.10.20.30">
    <property type="match status" value="1"/>
</dbReference>
<dbReference type="CDD" id="cd00754">
    <property type="entry name" value="Ubl_MoaD"/>
    <property type="match status" value="1"/>
</dbReference>
<dbReference type="InterPro" id="IPR016155">
    <property type="entry name" value="Mopterin_synth/thiamin_S_b"/>
</dbReference>
<reference evidence="2 3" key="1">
    <citation type="submission" date="2023-03" db="EMBL/GenBank/DDBJ databases">
        <title>High recombination rates correlate with genetic variation in Cardiocondyla obscurior ants.</title>
        <authorList>
            <person name="Errbii M."/>
        </authorList>
    </citation>
    <scope>NUCLEOTIDE SEQUENCE [LARGE SCALE GENOMIC DNA]</scope>
    <source>
        <strain evidence="2">Alpha-2009</strain>
        <tissue evidence="2">Whole body</tissue>
    </source>
</reference>
<protein>
    <recommendedName>
        <fullName evidence="4">Molybdopterin synthase sulfur carrier subunit</fullName>
    </recommendedName>
</protein>
<dbReference type="GO" id="GO:1990133">
    <property type="term" value="C:molybdopterin adenylyltransferase complex"/>
    <property type="evidence" value="ECO:0007669"/>
    <property type="project" value="TreeGrafter"/>
</dbReference>
<gene>
    <name evidence="2" type="ORF">PUN28_011595</name>
</gene>
<dbReference type="GO" id="GO:0006777">
    <property type="term" value="P:Mo-molybdopterin cofactor biosynthetic process"/>
    <property type="evidence" value="ECO:0007669"/>
    <property type="project" value="InterPro"/>
</dbReference>
<organism evidence="2 3">
    <name type="scientific">Cardiocondyla obscurior</name>
    <dbReference type="NCBI Taxonomy" id="286306"/>
    <lineage>
        <taxon>Eukaryota</taxon>
        <taxon>Metazoa</taxon>
        <taxon>Ecdysozoa</taxon>
        <taxon>Arthropoda</taxon>
        <taxon>Hexapoda</taxon>
        <taxon>Insecta</taxon>
        <taxon>Pterygota</taxon>
        <taxon>Neoptera</taxon>
        <taxon>Endopterygota</taxon>
        <taxon>Hymenoptera</taxon>
        <taxon>Apocrita</taxon>
        <taxon>Aculeata</taxon>
        <taxon>Formicoidea</taxon>
        <taxon>Formicidae</taxon>
        <taxon>Myrmicinae</taxon>
        <taxon>Cardiocondyla</taxon>
    </lineage>
</organism>
<sequence>MDKINTEVKITILFFAKARELTGHKEYKIYVPREISSVDLLDKIVHTFKLESIHNQIILSVNEEFVIPNSTLVLTEKDKIAVIPPLSGA</sequence>
<name>A0AAW2FGT6_9HYME</name>
<dbReference type="AlphaFoldDB" id="A0AAW2FGT6"/>
<proteinExistence type="predicted"/>